<evidence type="ECO:0000313" key="3">
    <source>
        <dbReference type="EMBL" id="KAH7030570.1"/>
    </source>
</evidence>
<gene>
    <name evidence="3" type="ORF">B0I36DRAFT_362408</name>
</gene>
<accession>A0A9P8Y8C9</accession>
<sequence>MRLPAVFTVAIVGFSALADCHALASTWASTLNGTYVGRRNAYYSQDEFLGIPYAVPPVGDLRFRSPISLNITWCGAREAREYSLIVTAFMVPHAWPSSKPLY</sequence>
<dbReference type="InterPro" id="IPR029058">
    <property type="entry name" value="AB_hydrolase_fold"/>
</dbReference>
<feature type="domain" description="Carboxylesterase type B" evidence="2">
    <location>
        <begin position="29"/>
        <end position="83"/>
    </location>
</feature>
<dbReference type="RefSeq" id="XP_046012250.1">
    <property type="nucleotide sequence ID" value="XM_046158653.1"/>
</dbReference>
<keyword evidence="1" id="KW-0732">Signal</keyword>
<proteinExistence type="predicted"/>
<reference evidence="3" key="1">
    <citation type="journal article" date="2021" name="Nat. Commun.">
        <title>Genetic determinants of endophytism in the Arabidopsis root mycobiome.</title>
        <authorList>
            <person name="Mesny F."/>
            <person name="Miyauchi S."/>
            <person name="Thiergart T."/>
            <person name="Pickel B."/>
            <person name="Atanasova L."/>
            <person name="Karlsson M."/>
            <person name="Huettel B."/>
            <person name="Barry K.W."/>
            <person name="Haridas S."/>
            <person name="Chen C."/>
            <person name="Bauer D."/>
            <person name="Andreopoulos W."/>
            <person name="Pangilinan J."/>
            <person name="LaButti K."/>
            <person name="Riley R."/>
            <person name="Lipzen A."/>
            <person name="Clum A."/>
            <person name="Drula E."/>
            <person name="Henrissat B."/>
            <person name="Kohler A."/>
            <person name="Grigoriev I.V."/>
            <person name="Martin F.M."/>
            <person name="Hacquard S."/>
        </authorList>
    </citation>
    <scope>NUCLEOTIDE SEQUENCE</scope>
    <source>
        <strain evidence="3">MPI-CAGE-CH-0230</strain>
    </source>
</reference>
<dbReference type="SUPFAM" id="SSF53474">
    <property type="entry name" value="alpha/beta-Hydrolases"/>
    <property type="match status" value="1"/>
</dbReference>
<name>A0A9P8Y8C9_9PEZI</name>
<dbReference type="GeneID" id="70188199"/>
<dbReference type="OrthoDB" id="408631at2759"/>
<dbReference type="EMBL" id="JAGTJQ010000005">
    <property type="protein sequence ID" value="KAH7030570.1"/>
    <property type="molecule type" value="Genomic_DNA"/>
</dbReference>
<evidence type="ECO:0000256" key="1">
    <source>
        <dbReference type="SAM" id="SignalP"/>
    </source>
</evidence>
<feature type="signal peptide" evidence="1">
    <location>
        <begin position="1"/>
        <end position="22"/>
    </location>
</feature>
<dbReference type="Pfam" id="PF00135">
    <property type="entry name" value="COesterase"/>
    <property type="match status" value="1"/>
</dbReference>
<dbReference type="Gene3D" id="3.40.50.1820">
    <property type="entry name" value="alpha/beta hydrolase"/>
    <property type="match status" value="1"/>
</dbReference>
<evidence type="ECO:0000259" key="2">
    <source>
        <dbReference type="Pfam" id="PF00135"/>
    </source>
</evidence>
<keyword evidence="4" id="KW-1185">Reference proteome</keyword>
<dbReference type="Proteomes" id="UP000756346">
    <property type="component" value="Unassembled WGS sequence"/>
</dbReference>
<organism evidence="3 4">
    <name type="scientific">Microdochium trichocladiopsis</name>
    <dbReference type="NCBI Taxonomy" id="1682393"/>
    <lineage>
        <taxon>Eukaryota</taxon>
        <taxon>Fungi</taxon>
        <taxon>Dikarya</taxon>
        <taxon>Ascomycota</taxon>
        <taxon>Pezizomycotina</taxon>
        <taxon>Sordariomycetes</taxon>
        <taxon>Xylariomycetidae</taxon>
        <taxon>Xylariales</taxon>
        <taxon>Microdochiaceae</taxon>
        <taxon>Microdochium</taxon>
    </lineage>
</organism>
<comment type="caution">
    <text evidence="3">The sequence shown here is derived from an EMBL/GenBank/DDBJ whole genome shotgun (WGS) entry which is preliminary data.</text>
</comment>
<dbReference type="AlphaFoldDB" id="A0A9P8Y8C9"/>
<feature type="chain" id="PRO_5040146629" description="Carboxylesterase type B domain-containing protein" evidence="1">
    <location>
        <begin position="23"/>
        <end position="102"/>
    </location>
</feature>
<evidence type="ECO:0000313" key="4">
    <source>
        <dbReference type="Proteomes" id="UP000756346"/>
    </source>
</evidence>
<protein>
    <recommendedName>
        <fullName evidence="2">Carboxylesterase type B domain-containing protein</fullName>
    </recommendedName>
</protein>
<dbReference type="InterPro" id="IPR002018">
    <property type="entry name" value="CarbesteraseB"/>
</dbReference>